<accession>A0ABW4SFB7</accession>
<feature type="transmembrane region" description="Helical" evidence="1">
    <location>
        <begin position="6"/>
        <end position="28"/>
    </location>
</feature>
<dbReference type="RefSeq" id="WP_381537343.1">
    <property type="nucleotide sequence ID" value="NZ_JBHUGI010000024.1"/>
</dbReference>
<name>A0ABW4SFB7_9BACL</name>
<dbReference type="PROSITE" id="PS51257">
    <property type="entry name" value="PROKAR_LIPOPROTEIN"/>
    <property type="match status" value="1"/>
</dbReference>
<evidence type="ECO:0000256" key="1">
    <source>
        <dbReference type="SAM" id="Phobius"/>
    </source>
</evidence>
<keyword evidence="1" id="KW-0472">Membrane</keyword>
<keyword evidence="3" id="KW-1185">Reference proteome</keyword>
<organism evidence="2 3">
    <name type="scientific">Sporosarcina siberiensis</name>
    <dbReference type="NCBI Taxonomy" id="1365606"/>
    <lineage>
        <taxon>Bacteria</taxon>
        <taxon>Bacillati</taxon>
        <taxon>Bacillota</taxon>
        <taxon>Bacilli</taxon>
        <taxon>Bacillales</taxon>
        <taxon>Caryophanaceae</taxon>
        <taxon>Sporosarcina</taxon>
    </lineage>
</organism>
<dbReference type="Proteomes" id="UP001597218">
    <property type="component" value="Unassembled WGS sequence"/>
</dbReference>
<keyword evidence="1" id="KW-1133">Transmembrane helix</keyword>
<dbReference type="EMBL" id="JBHUGI010000024">
    <property type="protein sequence ID" value="MFD1928208.1"/>
    <property type="molecule type" value="Genomic_DNA"/>
</dbReference>
<gene>
    <name evidence="2" type="ORF">ACFSFY_09070</name>
</gene>
<feature type="transmembrane region" description="Helical" evidence="1">
    <location>
        <begin position="40"/>
        <end position="59"/>
    </location>
</feature>
<comment type="caution">
    <text evidence="2">The sequence shown here is derived from an EMBL/GenBank/DDBJ whole genome shotgun (WGS) entry which is preliminary data.</text>
</comment>
<feature type="transmembrane region" description="Helical" evidence="1">
    <location>
        <begin position="93"/>
        <end position="117"/>
    </location>
</feature>
<evidence type="ECO:0000313" key="2">
    <source>
        <dbReference type="EMBL" id="MFD1928208.1"/>
    </source>
</evidence>
<proteinExistence type="predicted"/>
<reference evidence="3" key="1">
    <citation type="journal article" date="2019" name="Int. J. Syst. Evol. Microbiol.">
        <title>The Global Catalogue of Microorganisms (GCM) 10K type strain sequencing project: providing services to taxonomists for standard genome sequencing and annotation.</title>
        <authorList>
            <consortium name="The Broad Institute Genomics Platform"/>
            <consortium name="The Broad Institute Genome Sequencing Center for Infectious Disease"/>
            <person name="Wu L."/>
            <person name="Ma J."/>
        </authorList>
    </citation>
    <scope>NUCLEOTIDE SEQUENCE [LARGE SCALE GENOMIC DNA]</scope>
    <source>
        <strain evidence="3">CGMCC 4.7177</strain>
    </source>
</reference>
<evidence type="ECO:0008006" key="4">
    <source>
        <dbReference type="Google" id="ProtNLM"/>
    </source>
</evidence>
<protein>
    <recommendedName>
        <fullName evidence="4">DUF3021 domain-containing protein</fullName>
    </recommendedName>
</protein>
<evidence type="ECO:0000313" key="3">
    <source>
        <dbReference type="Proteomes" id="UP001597218"/>
    </source>
</evidence>
<sequence length="137" mass="15517">MKKILVYITACSVSFTFSCLFYLMFSLLNIFPSFEEKTMISMLFISVSIMVLIFITHIVTIQSTFFSRISEIVIVIGILLIAGKYFGMYPFTALYISSVVTIGLFTYVVVIVITFIGNHASAQKINSIIQSKNKEEY</sequence>
<keyword evidence="1" id="KW-0812">Transmembrane</keyword>
<feature type="transmembrane region" description="Helical" evidence="1">
    <location>
        <begin position="65"/>
        <end position="86"/>
    </location>
</feature>